<dbReference type="Proteomes" id="UP000224634">
    <property type="component" value="Unassembled WGS sequence"/>
</dbReference>
<dbReference type="GO" id="GO:0016020">
    <property type="term" value="C:membrane"/>
    <property type="evidence" value="ECO:0007669"/>
    <property type="project" value="UniProtKB-SubCell"/>
</dbReference>
<dbReference type="SUPFAM" id="SSF103473">
    <property type="entry name" value="MFS general substrate transporter"/>
    <property type="match status" value="1"/>
</dbReference>
<keyword evidence="6" id="KW-1185">Reference proteome</keyword>
<feature type="transmembrane region" description="Helical" evidence="4">
    <location>
        <begin position="214"/>
        <end position="234"/>
    </location>
</feature>
<feature type="compositionally biased region" description="Basic and acidic residues" evidence="3">
    <location>
        <begin position="20"/>
        <end position="45"/>
    </location>
</feature>
<dbReference type="OrthoDB" id="6499973at2759"/>
<sequence length="524" mass="56071">MADHSSLDISSTDIARQRSRPVDKTPEPEDAACHQSDEIAEEKPADVPPDGGYGWVCVACSACINANTWGVNSTYAVFLSYYLSHDIFTNSSHLVYAFTGGLSMSCALLIAPLVTHLVHLYGNRFVLNIGLFLQTGAFIGASFATQQWHIFLSQGVCFGWGMGFLFIGSVGITPQWFLRRRSVANAIAAAGSGIGGLTYSLATGAMLPKIGLGWSFRVLGLCTFVINAIAANLLRDRNKATGSQYRAFHLPLFKLPEFLLLQAWGALSLLGYVVVLFSLPNYALSIGLTAKQGSIVGAVLNLGQALGRPIVGLMSDRWGRINIAFICTVVCSVLCFALWIPTQSMGLLTFFALIVGTVAGTYWTTVVPVCAEVIGLQELPSGLSLTWVLMVPPTTVSEPIAVLLKDDSRGGSAYLYAQIFAGVGYLLGAGCLWIVRGWKMGENEIAEKKRVVAEAETAGRGMKVGGESAVHVEKKVGEGEESNVTAAQDRGSGSAVSNPAASAVDERLWSPALLTRRMITWSRV</sequence>
<feature type="transmembrane region" description="Helical" evidence="4">
    <location>
        <begin position="321"/>
        <end position="340"/>
    </location>
</feature>
<feature type="region of interest" description="Disordered" evidence="3">
    <location>
        <begin position="476"/>
        <end position="499"/>
    </location>
</feature>
<accession>A0A2B7XTQ8</accession>
<keyword evidence="4" id="KW-1133">Transmembrane helix</keyword>
<proteinExistence type="inferred from homology"/>
<protein>
    <recommendedName>
        <fullName evidence="7">Major facilitator superfamily (MFS) profile domain-containing protein</fullName>
    </recommendedName>
</protein>
<dbReference type="InterPro" id="IPR011701">
    <property type="entry name" value="MFS"/>
</dbReference>
<comment type="similarity">
    <text evidence="2">Belongs to the major facilitator superfamily. Monocarboxylate porter (TC 2.A.1.13) family.</text>
</comment>
<evidence type="ECO:0000256" key="2">
    <source>
        <dbReference type="ARBA" id="ARBA00006727"/>
    </source>
</evidence>
<evidence type="ECO:0000256" key="3">
    <source>
        <dbReference type="SAM" id="MobiDB-lite"/>
    </source>
</evidence>
<feature type="transmembrane region" description="Helical" evidence="4">
    <location>
        <begin position="347"/>
        <end position="365"/>
    </location>
</feature>
<dbReference type="PANTHER" id="PTHR11360:SF315">
    <property type="entry name" value="TRANSPORTER MCH2-RELATED"/>
    <property type="match status" value="1"/>
</dbReference>
<evidence type="ECO:0000313" key="6">
    <source>
        <dbReference type="Proteomes" id="UP000224634"/>
    </source>
</evidence>
<evidence type="ECO:0000256" key="1">
    <source>
        <dbReference type="ARBA" id="ARBA00004141"/>
    </source>
</evidence>
<dbReference type="Gene3D" id="1.20.1250.20">
    <property type="entry name" value="MFS general substrate transporter like domains"/>
    <property type="match status" value="2"/>
</dbReference>
<feature type="transmembrane region" description="Helical" evidence="4">
    <location>
        <begin position="94"/>
        <end position="118"/>
    </location>
</feature>
<feature type="transmembrane region" description="Helical" evidence="4">
    <location>
        <begin position="413"/>
        <end position="435"/>
    </location>
</feature>
<dbReference type="InterPro" id="IPR050327">
    <property type="entry name" value="Proton-linked_MCT"/>
</dbReference>
<feature type="transmembrane region" description="Helical" evidence="4">
    <location>
        <begin position="150"/>
        <end position="171"/>
    </location>
</feature>
<dbReference type="InterPro" id="IPR036259">
    <property type="entry name" value="MFS_trans_sf"/>
</dbReference>
<reference evidence="5" key="1">
    <citation type="submission" date="2017-10" db="EMBL/GenBank/DDBJ databases">
        <title>Comparative genomics in systemic dimorphic fungi from Ajellomycetaceae.</title>
        <authorList>
            <person name="Munoz J.F."/>
            <person name="Mcewen J.G."/>
            <person name="Clay O.K."/>
            <person name="Cuomo C.A."/>
        </authorList>
    </citation>
    <scope>NUCLEOTIDE SEQUENCE [LARGE SCALE GENOMIC DNA]</scope>
    <source>
        <strain evidence="5">UAMH7299</strain>
    </source>
</reference>
<comment type="subcellular location">
    <subcellularLocation>
        <location evidence="1">Membrane</location>
        <topology evidence="1">Multi-pass membrane protein</topology>
    </subcellularLocation>
</comment>
<keyword evidence="4" id="KW-0812">Transmembrane</keyword>
<comment type="caution">
    <text evidence="5">The sequence shown here is derived from an EMBL/GenBank/DDBJ whole genome shotgun (WGS) entry which is preliminary data.</text>
</comment>
<feature type="region of interest" description="Disordered" evidence="3">
    <location>
        <begin position="1"/>
        <end position="46"/>
    </location>
</feature>
<evidence type="ECO:0000256" key="4">
    <source>
        <dbReference type="SAM" id="Phobius"/>
    </source>
</evidence>
<feature type="transmembrane region" description="Helical" evidence="4">
    <location>
        <begin position="183"/>
        <end position="202"/>
    </location>
</feature>
<name>A0A2B7XTQ8_POLH7</name>
<dbReference type="AlphaFoldDB" id="A0A2B7XTQ8"/>
<evidence type="ECO:0000313" key="5">
    <source>
        <dbReference type="EMBL" id="PGH12349.1"/>
    </source>
</evidence>
<dbReference type="PANTHER" id="PTHR11360">
    <property type="entry name" value="MONOCARBOXYLATE TRANSPORTER"/>
    <property type="match status" value="1"/>
</dbReference>
<dbReference type="Pfam" id="PF07690">
    <property type="entry name" value="MFS_1"/>
    <property type="match status" value="1"/>
</dbReference>
<dbReference type="EMBL" id="PDNA01000119">
    <property type="protein sequence ID" value="PGH12349.1"/>
    <property type="molecule type" value="Genomic_DNA"/>
</dbReference>
<dbReference type="CDD" id="cd17352">
    <property type="entry name" value="MFS_MCT_SLC16"/>
    <property type="match status" value="1"/>
</dbReference>
<organism evidence="5 6">
    <name type="scientific">Polytolypa hystricis (strain UAMH7299)</name>
    <dbReference type="NCBI Taxonomy" id="1447883"/>
    <lineage>
        <taxon>Eukaryota</taxon>
        <taxon>Fungi</taxon>
        <taxon>Dikarya</taxon>
        <taxon>Ascomycota</taxon>
        <taxon>Pezizomycotina</taxon>
        <taxon>Eurotiomycetes</taxon>
        <taxon>Eurotiomycetidae</taxon>
        <taxon>Onygenales</taxon>
        <taxon>Onygenales incertae sedis</taxon>
        <taxon>Polytolypa</taxon>
    </lineage>
</organism>
<keyword evidence="4" id="KW-0472">Membrane</keyword>
<dbReference type="GO" id="GO:0022857">
    <property type="term" value="F:transmembrane transporter activity"/>
    <property type="evidence" value="ECO:0007669"/>
    <property type="project" value="InterPro"/>
</dbReference>
<feature type="transmembrane region" description="Helical" evidence="4">
    <location>
        <begin position="255"/>
        <end position="279"/>
    </location>
</feature>
<feature type="transmembrane region" description="Helical" evidence="4">
    <location>
        <begin position="125"/>
        <end position="144"/>
    </location>
</feature>
<gene>
    <name evidence="5" type="ORF">AJ80_06759</name>
</gene>
<evidence type="ECO:0008006" key="7">
    <source>
        <dbReference type="Google" id="ProtNLM"/>
    </source>
</evidence>